<dbReference type="AlphaFoldDB" id="A0A1E5JMM1"/>
<evidence type="ECO:0000313" key="2">
    <source>
        <dbReference type="EMBL" id="OEH45720.1"/>
    </source>
</evidence>
<gene>
    <name evidence="2" type="ORF">lpari_03233</name>
</gene>
<keyword evidence="3" id="KW-1185">Reference proteome</keyword>
<comment type="caution">
    <text evidence="2">The sequence shown here is derived from an EMBL/GenBank/DDBJ whole genome shotgun (WGS) entry which is preliminary data.</text>
</comment>
<dbReference type="Proteomes" id="UP000095229">
    <property type="component" value="Unassembled WGS sequence"/>
</dbReference>
<sequence length="52" mass="5971">MLSKTNKDLENQTSTNDDQPKAETSLEYDPYGANQFDHIDKDNIDEGRKRIA</sequence>
<reference evidence="2 3" key="1">
    <citation type="submission" date="2016-02" db="EMBL/GenBank/DDBJ databases">
        <title>Secondary metabolites in Legionella.</title>
        <authorList>
            <person name="Tobias N.J."/>
            <person name="Bode H.B."/>
        </authorList>
    </citation>
    <scope>NUCLEOTIDE SEQUENCE [LARGE SCALE GENOMIC DNA]</scope>
    <source>
        <strain evidence="2 3">DSM 19216</strain>
    </source>
</reference>
<accession>A0A1E5JMM1</accession>
<feature type="region of interest" description="Disordered" evidence="1">
    <location>
        <begin position="1"/>
        <end position="52"/>
    </location>
</feature>
<proteinExistence type="predicted"/>
<feature type="compositionally biased region" description="Basic and acidic residues" evidence="1">
    <location>
        <begin position="37"/>
        <end position="52"/>
    </location>
</feature>
<dbReference type="PATRIC" id="fig|45071.6.peg.3248"/>
<dbReference type="RefSeq" id="WP_156416214.1">
    <property type="nucleotide sequence ID" value="NZ_CAAAIE010000001.1"/>
</dbReference>
<protein>
    <submittedName>
        <fullName evidence="2">Uncharacterized protein</fullName>
    </submittedName>
</protein>
<feature type="compositionally biased region" description="Basic and acidic residues" evidence="1">
    <location>
        <begin position="1"/>
        <end position="10"/>
    </location>
</feature>
<name>A0A1E5JMM1_9GAMM</name>
<dbReference type="EMBL" id="LSOG01000088">
    <property type="protein sequence ID" value="OEH45720.1"/>
    <property type="molecule type" value="Genomic_DNA"/>
</dbReference>
<evidence type="ECO:0000313" key="3">
    <source>
        <dbReference type="Proteomes" id="UP000095229"/>
    </source>
</evidence>
<evidence type="ECO:0000256" key="1">
    <source>
        <dbReference type="SAM" id="MobiDB-lite"/>
    </source>
</evidence>
<organism evidence="2 3">
    <name type="scientific">Legionella parisiensis</name>
    <dbReference type="NCBI Taxonomy" id="45071"/>
    <lineage>
        <taxon>Bacteria</taxon>
        <taxon>Pseudomonadati</taxon>
        <taxon>Pseudomonadota</taxon>
        <taxon>Gammaproteobacteria</taxon>
        <taxon>Legionellales</taxon>
        <taxon>Legionellaceae</taxon>
        <taxon>Legionella</taxon>
    </lineage>
</organism>